<dbReference type="RefSeq" id="XP_011132427.1">
    <property type="nucleotide sequence ID" value="XM_011134125.1"/>
</dbReference>
<comment type="caution">
    <text evidence="1">The sequence shown here is derived from an EMBL/GenBank/DDBJ whole genome shotgun (WGS) entry which is preliminary data.</text>
</comment>
<evidence type="ECO:0000313" key="2">
    <source>
        <dbReference type="Proteomes" id="UP000019763"/>
    </source>
</evidence>
<dbReference type="VEuPathDB" id="CryptoDB:GNI_136410"/>
<reference evidence="1" key="1">
    <citation type="submission" date="2013-12" db="EMBL/GenBank/DDBJ databases">
        <authorList>
            <person name="Omoto C.K."/>
            <person name="Sibley D."/>
            <person name="Venepally P."/>
            <person name="Hadjithomas M."/>
            <person name="Karamycheva S."/>
            <person name="Brunk B."/>
            <person name="Roos D."/>
            <person name="Caler E."/>
            <person name="Lorenzi H."/>
        </authorList>
    </citation>
    <scope>NUCLEOTIDE SEQUENCE</scope>
</reference>
<evidence type="ECO:0000313" key="1">
    <source>
        <dbReference type="EMBL" id="EZG45901.1"/>
    </source>
</evidence>
<protein>
    <submittedName>
        <fullName evidence="1">Uncharacterized protein</fullName>
    </submittedName>
</protein>
<dbReference type="AlphaFoldDB" id="A0A023B0T1"/>
<sequence length="566" mass="63696">MVPTEIMDEWERVGKCRTVATLARIAAKVNTQSAMNKIFVLPHYEKYDCEESLDDQGTLDGEATLDGEETVQFTPQWFEEVAARCIPNWSYCSSFARFVADFKMALCSNHRQVKEAELVIVNRRQLETRIIHRLCEFSRCREAPVKSDNLSSGLRRWARARKLAGVEAGASSVLERLCNMKYADAVPDIRYGSEVAYAFRLWSGAASHIPCYSTRLYGPVRTHPLTPNQWKNTLSKDRRVWAAEASDYMSCYTLVKSFFSHSANNSLPQEKEVDEIVDELVKNETSSGSFSALVLTRAVIDYLLQEWTPPSTTPATPTYCATTAQSSSGLSSAALCSTAGPVRGTLNKRCAKGQLKRHILSLERQARSLTLMSGNVPEEISELGVPFAISSTESPPLPLGALMWAYDVLKYDLLHLLPTVYLRRLQNYPTVVELATYATEKVFKGPKKSCRLVCYPQPLYGGCKKEEDDGCKEVKIEDFRSLVPAEIDRRVKKGKNTERRELRLPTPEQLPYAGIHWWANSILTNCWNGANPLGSPNDMISQPLFFALVYSHVCECLRNDFYNPSD</sequence>
<dbReference type="EMBL" id="AFNH02001008">
    <property type="protein sequence ID" value="EZG45901.1"/>
    <property type="molecule type" value="Genomic_DNA"/>
</dbReference>
<keyword evidence="2" id="KW-1185">Reference proteome</keyword>
<dbReference type="Proteomes" id="UP000019763">
    <property type="component" value="Unassembled WGS sequence"/>
</dbReference>
<accession>A0A023B0T1</accession>
<proteinExistence type="predicted"/>
<organism evidence="1 2">
    <name type="scientific">Gregarina niphandrodes</name>
    <name type="common">Septate eugregarine</name>
    <dbReference type="NCBI Taxonomy" id="110365"/>
    <lineage>
        <taxon>Eukaryota</taxon>
        <taxon>Sar</taxon>
        <taxon>Alveolata</taxon>
        <taxon>Apicomplexa</taxon>
        <taxon>Conoidasida</taxon>
        <taxon>Gregarinasina</taxon>
        <taxon>Eugregarinorida</taxon>
        <taxon>Gregarinidae</taxon>
        <taxon>Gregarina</taxon>
    </lineage>
</organism>
<name>A0A023B0T1_GRENI</name>
<dbReference type="GeneID" id="22914851"/>
<gene>
    <name evidence="1" type="ORF">GNI_136410</name>
</gene>